<evidence type="ECO:0000313" key="3">
    <source>
        <dbReference type="Proteomes" id="UP000241818"/>
    </source>
</evidence>
<feature type="domain" description="Reverse transcriptase Ty1/copia-type" evidence="1">
    <location>
        <begin position="2"/>
        <end position="93"/>
    </location>
</feature>
<protein>
    <recommendedName>
        <fullName evidence="1">Reverse transcriptase Ty1/copia-type domain-containing protein</fullName>
    </recommendedName>
</protein>
<reference evidence="2 3" key="1">
    <citation type="journal article" date="2018" name="New Phytol.">
        <title>Comparative genomics and transcriptomics depict ericoid mycorrhizal fungi as versatile saprotrophs and plant mutualists.</title>
        <authorList>
            <person name="Martino E."/>
            <person name="Morin E."/>
            <person name="Grelet G.A."/>
            <person name="Kuo A."/>
            <person name="Kohler A."/>
            <person name="Daghino S."/>
            <person name="Barry K.W."/>
            <person name="Cichocki N."/>
            <person name="Clum A."/>
            <person name="Dockter R.B."/>
            <person name="Hainaut M."/>
            <person name="Kuo R.C."/>
            <person name="LaButti K."/>
            <person name="Lindahl B.D."/>
            <person name="Lindquist E.A."/>
            <person name="Lipzen A."/>
            <person name="Khouja H.R."/>
            <person name="Magnuson J."/>
            <person name="Murat C."/>
            <person name="Ohm R.A."/>
            <person name="Singer S.W."/>
            <person name="Spatafora J.W."/>
            <person name="Wang M."/>
            <person name="Veneault-Fourrey C."/>
            <person name="Henrissat B."/>
            <person name="Grigoriev I.V."/>
            <person name="Martin F.M."/>
            <person name="Perotto S."/>
        </authorList>
    </citation>
    <scope>NUCLEOTIDE SEQUENCE [LARGE SCALE GENOMIC DNA]</scope>
    <source>
        <strain evidence="2 3">ATCC 22711</strain>
    </source>
</reference>
<dbReference type="Proteomes" id="UP000241818">
    <property type="component" value="Unassembled WGS sequence"/>
</dbReference>
<dbReference type="OrthoDB" id="3562068at2759"/>
<dbReference type="Pfam" id="PF07727">
    <property type="entry name" value="RVT_2"/>
    <property type="match status" value="1"/>
</dbReference>
<name>A0A2T3AS62_AMORE</name>
<keyword evidence="3" id="KW-1185">Reference proteome</keyword>
<dbReference type="InterPro" id="IPR013103">
    <property type="entry name" value="RVT_2"/>
</dbReference>
<proteinExistence type="predicted"/>
<dbReference type="RefSeq" id="XP_024717470.1">
    <property type="nucleotide sequence ID" value="XM_024867085.1"/>
</dbReference>
<dbReference type="EMBL" id="KZ679017">
    <property type="protein sequence ID" value="PSS09172.1"/>
    <property type="molecule type" value="Genomic_DNA"/>
</dbReference>
<sequence length="140" mass="16253">MNNKLIVFFDVDDIAILSRRSDYNEYLSFKAKRFNRYKMGDLGDLGDLSWFLGIRIIRDRTARRIWLSQDSYIDSITKRFHLDEGRTPNTPMATDELVPYSGKATEQEVLAYQQKVGSILYATIVTRPDAMRAATRLSEF</sequence>
<gene>
    <name evidence="2" type="ORF">M430DRAFT_37228</name>
</gene>
<organism evidence="2 3">
    <name type="scientific">Amorphotheca resinae ATCC 22711</name>
    <dbReference type="NCBI Taxonomy" id="857342"/>
    <lineage>
        <taxon>Eukaryota</taxon>
        <taxon>Fungi</taxon>
        <taxon>Dikarya</taxon>
        <taxon>Ascomycota</taxon>
        <taxon>Pezizomycotina</taxon>
        <taxon>Leotiomycetes</taxon>
        <taxon>Helotiales</taxon>
        <taxon>Amorphothecaceae</taxon>
        <taxon>Amorphotheca</taxon>
    </lineage>
</organism>
<evidence type="ECO:0000313" key="2">
    <source>
        <dbReference type="EMBL" id="PSS09172.1"/>
    </source>
</evidence>
<accession>A0A2T3AS62</accession>
<dbReference type="GeneID" id="36575166"/>
<dbReference type="InParanoid" id="A0A2T3AS62"/>
<dbReference type="AlphaFoldDB" id="A0A2T3AS62"/>
<evidence type="ECO:0000259" key="1">
    <source>
        <dbReference type="Pfam" id="PF07727"/>
    </source>
</evidence>
<dbReference type="STRING" id="857342.A0A2T3AS62"/>